<name>A0A5J4VIF8_9EUKA</name>
<dbReference type="AlphaFoldDB" id="A0A5J4VIF8"/>
<sequence>MQRNLRILTSKTPAQILDDLLQRFDQNEIQTDIAEDSMNLSIQTMLKQHQRLNLEQFVNGIEIQDNDNEIQVIIDNADKIQYGAKSIQEWYEYYLTQEIQKVPDYQIKQLDEQFGRPYFSYHIGSWEIDIVISMNPEL</sequence>
<gene>
    <name evidence="1" type="ORF">EZS28_022285</name>
</gene>
<organism evidence="1 2">
    <name type="scientific">Streblomastix strix</name>
    <dbReference type="NCBI Taxonomy" id="222440"/>
    <lineage>
        <taxon>Eukaryota</taxon>
        <taxon>Metamonada</taxon>
        <taxon>Preaxostyla</taxon>
        <taxon>Oxymonadida</taxon>
        <taxon>Streblomastigidae</taxon>
        <taxon>Streblomastix</taxon>
    </lineage>
</organism>
<comment type="caution">
    <text evidence="1">The sequence shown here is derived from an EMBL/GenBank/DDBJ whole genome shotgun (WGS) entry which is preliminary data.</text>
</comment>
<protein>
    <submittedName>
        <fullName evidence="1">Uncharacterized protein</fullName>
    </submittedName>
</protein>
<evidence type="ECO:0000313" key="2">
    <source>
        <dbReference type="Proteomes" id="UP000324800"/>
    </source>
</evidence>
<proteinExistence type="predicted"/>
<dbReference type="Proteomes" id="UP000324800">
    <property type="component" value="Unassembled WGS sequence"/>
</dbReference>
<reference evidence="1 2" key="1">
    <citation type="submission" date="2019-03" db="EMBL/GenBank/DDBJ databases">
        <title>Single cell metagenomics reveals metabolic interactions within the superorganism composed of flagellate Streblomastix strix and complex community of Bacteroidetes bacteria on its surface.</title>
        <authorList>
            <person name="Treitli S.C."/>
            <person name="Kolisko M."/>
            <person name="Husnik F."/>
            <person name="Keeling P."/>
            <person name="Hampl V."/>
        </authorList>
    </citation>
    <scope>NUCLEOTIDE SEQUENCE [LARGE SCALE GENOMIC DNA]</scope>
    <source>
        <strain evidence="1">ST1C</strain>
    </source>
</reference>
<evidence type="ECO:0000313" key="1">
    <source>
        <dbReference type="EMBL" id="KAA6382186.1"/>
    </source>
</evidence>
<dbReference type="EMBL" id="SNRW01006919">
    <property type="protein sequence ID" value="KAA6382186.1"/>
    <property type="molecule type" value="Genomic_DNA"/>
</dbReference>
<accession>A0A5J4VIF8</accession>
<feature type="non-terminal residue" evidence="1">
    <location>
        <position position="138"/>
    </location>
</feature>